<reference evidence="1 2" key="1">
    <citation type="submission" date="2018-06" db="EMBL/GenBank/DDBJ databases">
        <authorList>
            <consortium name="Pathogen Informatics"/>
            <person name="Doyle S."/>
        </authorList>
    </citation>
    <scope>NUCLEOTIDE SEQUENCE [LARGE SCALE GENOMIC DNA]</scope>
    <source>
        <strain evidence="1 2">NCTC10786</strain>
    </source>
</reference>
<proteinExistence type="predicted"/>
<protein>
    <submittedName>
        <fullName evidence="1">Uncharacterized protein</fullName>
    </submittedName>
</protein>
<dbReference type="AlphaFoldDB" id="A0A2X2WNF9"/>
<name>A0A2X2WNF9_CITKO</name>
<sequence>MTMTSFEPGFHHIDDFTEIVAFSGHYLGSP</sequence>
<dbReference type="EMBL" id="UAVY01000011">
    <property type="protein sequence ID" value="SQB41924.1"/>
    <property type="molecule type" value="Genomic_DNA"/>
</dbReference>
<organism evidence="1 2">
    <name type="scientific">Citrobacter koseri</name>
    <name type="common">Citrobacter diversus</name>
    <dbReference type="NCBI Taxonomy" id="545"/>
    <lineage>
        <taxon>Bacteria</taxon>
        <taxon>Pseudomonadati</taxon>
        <taxon>Pseudomonadota</taxon>
        <taxon>Gammaproteobacteria</taxon>
        <taxon>Enterobacterales</taxon>
        <taxon>Enterobacteriaceae</taxon>
        <taxon>Citrobacter</taxon>
    </lineage>
</organism>
<evidence type="ECO:0000313" key="1">
    <source>
        <dbReference type="EMBL" id="SQB41924.1"/>
    </source>
</evidence>
<gene>
    <name evidence="1" type="ORF">NCTC10786_06208</name>
</gene>
<dbReference type="Proteomes" id="UP000251584">
    <property type="component" value="Unassembled WGS sequence"/>
</dbReference>
<accession>A0A2X2WNF9</accession>
<evidence type="ECO:0000313" key="2">
    <source>
        <dbReference type="Proteomes" id="UP000251584"/>
    </source>
</evidence>